<organism evidence="3">
    <name type="scientific">Grosmannia clavigera (strain kw1407 / UAMH 11150)</name>
    <name type="common">Blue stain fungus</name>
    <name type="synonym">Graphiocladiella clavigera</name>
    <dbReference type="NCBI Taxonomy" id="655863"/>
    <lineage>
        <taxon>Eukaryota</taxon>
        <taxon>Fungi</taxon>
        <taxon>Dikarya</taxon>
        <taxon>Ascomycota</taxon>
        <taxon>Pezizomycotina</taxon>
        <taxon>Sordariomycetes</taxon>
        <taxon>Sordariomycetidae</taxon>
        <taxon>Ophiostomatales</taxon>
        <taxon>Ophiostomataceae</taxon>
        <taxon>Leptographium</taxon>
    </lineage>
</organism>
<dbReference type="RefSeq" id="XP_014173191.1">
    <property type="nucleotide sequence ID" value="XM_014317716.1"/>
</dbReference>
<protein>
    <submittedName>
        <fullName evidence="2">Uncharacterized protein</fullName>
    </submittedName>
</protein>
<gene>
    <name evidence="2" type="ORF">CMQ_637</name>
</gene>
<feature type="region of interest" description="Disordered" evidence="1">
    <location>
        <begin position="42"/>
        <end position="61"/>
    </location>
</feature>
<dbReference type="InParanoid" id="F0XCP7"/>
<keyword evidence="3" id="KW-1185">Reference proteome</keyword>
<dbReference type="GeneID" id="25979795"/>
<sequence length="88" mass="9787">MPATSSGMLHRMNPSLSFGTCRFHRIPLPDRRAGRIGVVWQQDEPAPSMPQRTAETASLSRQDQAIEDLVFERENTPEKVTARGRPGG</sequence>
<evidence type="ECO:0000256" key="1">
    <source>
        <dbReference type="SAM" id="MobiDB-lite"/>
    </source>
</evidence>
<proteinExistence type="predicted"/>
<accession>F0XCP7</accession>
<dbReference type="HOGENOM" id="CLU_2469302_0_0_1"/>
<feature type="compositionally biased region" description="Polar residues" evidence="1">
    <location>
        <begin position="50"/>
        <end position="61"/>
    </location>
</feature>
<reference evidence="2 3" key="1">
    <citation type="journal article" date="2011" name="Proc. Natl. Acad. Sci. U.S.A.">
        <title>Genome and transcriptome analyses of the mountain pine beetle-fungal symbiont Grosmannia clavigera, a lodgepole pine pathogen.</title>
        <authorList>
            <person name="DiGuistini S."/>
            <person name="Wang Y."/>
            <person name="Liao N.Y."/>
            <person name="Taylor G."/>
            <person name="Tanguay P."/>
            <person name="Feau N."/>
            <person name="Henrissat B."/>
            <person name="Chan S.K."/>
            <person name="Hesse-Orce U."/>
            <person name="Alamouti S.M."/>
            <person name="Tsui C.K.M."/>
            <person name="Docking R.T."/>
            <person name="Levasseur A."/>
            <person name="Haridas S."/>
            <person name="Robertson G."/>
            <person name="Birol I."/>
            <person name="Holt R.A."/>
            <person name="Marra M.A."/>
            <person name="Hamelin R.C."/>
            <person name="Hirst M."/>
            <person name="Jones S.J.M."/>
            <person name="Bohlmann J."/>
            <person name="Breuil C."/>
        </authorList>
    </citation>
    <scope>NUCLEOTIDE SEQUENCE [LARGE SCALE GENOMIC DNA]</scope>
    <source>
        <strain evidence="3">kw1407 / UAMH 11150</strain>
    </source>
</reference>
<evidence type="ECO:0000313" key="3">
    <source>
        <dbReference type="Proteomes" id="UP000007796"/>
    </source>
</evidence>
<dbReference type="EMBL" id="GL629765">
    <property type="protein sequence ID" value="EFX03709.1"/>
    <property type="molecule type" value="Genomic_DNA"/>
</dbReference>
<evidence type="ECO:0000313" key="2">
    <source>
        <dbReference type="EMBL" id="EFX03709.1"/>
    </source>
</evidence>
<dbReference type="Proteomes" id="UP000007796">
    <property type="component" value="Unassembled WGS sequence"/>
</dbReference>
<feature type="compositionally biased region" description="Basic and acidic residues" evidence="1">
    <location>
        <begin position="70"/>
        <end position="81"/>
    </location>
</feature>
<name>F0XCP7_GROCL</name>
<feature type="region of interest" description="Disordered" evidence="1">
    <location>
        <begin position="68"/>
        <end position="88"/>
    </location>
</feature>
<dbReference type="AlphaFoldDB" id="F0XCP7"/>